<dbReference type="InterPro" id="IPR052913">
    <property type="entry name" value="Glycopeptide_resist_protein"/>
</dbReference>
<gene>
    <name evidence="4" type="ORF">DNL40_01410</name>
</gene>
<name>A0A2W5WUW9_9MICO</name>
<sequence>MGHPTERGNAPEPTTAAGPDAGSTADDAVPEPSTPAQTSSVPPDADEARPGSAAPESADGPAASGSADGPAASGSADGPAAPEDDGDEAPAPAQETSPAPSAPSEPSAAAQDDDETPYVPPVKAYERPEEPAVPTAQYSEGEPTMALPAVVGTIAGPAAGPAASAAQGAGRGKDAPPAAVPPAQAGLGTAPGVPAGASGPGAPPADPLSGLVGDGQPSRAPKALLWAGVAVIVLAGVYAGAQWAFADRVPTGTHVAGIDLGGLSRDEAVSQLEAGLGPRAAEPVEVVAGEASTTLDPASAGLRFDAAGTVDGLTGFSLSPGRLWAHLTGGADTDPVVRVDGARLDATVEQLVDGLATEPVDGTVAFTDGEAVATPAQDGTRVEAEGATAVLREKWLVEQGPYELPTEAVAPEITQAKTDAALEQARTMISAPVVVQVGDQRPELPPQTLAALASFEPSGGELAPVLDADKLVTAVVDRTRNLLTEPDDAHFEFVNGTPQIVGGKPGTTLDPAALAEAVRTAALGTERTASVELVERDPEHTREGLEKLGIKEVVSSFSTPLTSEPVRTRNLVRGAQLVNGTLIEPGATFSLLDTLSPITVANGYYAAGVVSNGLHTEGVGGGLSQMATTTYNAGFFAGFEDVEHRQHSYWFSRYPAGREATIYVGSIDMRFKNDTPYGALMQSWVADGRLHVQIWSTKYYEVKERSGEKRNIVPATVVTKSGPGCESYPKGNDGFAISYFRQVFLEGRMVKDETYSWTYKPDNGIVCAAPEPTGPPPAEGAPAPADG</sequence>
<protein>
    <submittedName>
        <fullName evidence="4">Vanomycin resistance protein VanB</fullName>
    </submittedName>
</protein>
<comment type="caution">
    <text evidence="4">The sequence shown here is derived from an EMBL/GenBank/DDBJ whole genome shotgun (WGS) entry which is preliminary data.</text>
</comment>
<keyword evidence="5" id="KW-1185">Reference proteome</keyword>
<organism evidence="4 5">
    <name type="scientific">Xylanimonas oleitrophica</name>
    <dbReference type="NCBI Taxonomy" id="2607479"/>
    <lineage>
        <taxon>Bacteria</taxon>
        <taxon>Bacillati</taxon>
        <taxon>Actinomycetota</taxon>
        <taxon>Actinomycetes</taxon>
        <taxon>Micrococcales</taxon>
        <taxon>Promicromonosporaceae</taxon>
        <taxon>Xylanimonas</taxon>
    </lineage>
</organism>
<dbReference type="Proteomes" id="UP000248783">
    <property type="component" value="Unassembled WGS sequence"/>
</dbReference>
<feature type="compositionally biased region" description="Low complexity" evidence="1">
    <location>
        <begin position="50"/>
        <end position="81"/>
    </location>
</feature>
<dbReference type="EMBL" id="QKWH01000001">
    <property type="protein sequence ID" value="PZR55077.1"/>
    <property type="molecule type" value="Genomic_DNA"/>
</dbReference>
<evidence type="ECO:0000256" key="1">
    <source>
        <dbReference type="SAM" id="MobiDB-lite"/>
    </source>
</evidence>
<dbReference type="Pfam" id="PF12229">
    <property type="entry name" value="PG_binding_4"/>
    <property type="match status" value="1"/>
</dbReference>
<reference evidence="4 5" key="1">
    <citation type="submission" date="2018-06" db="EMBL/GenBank/DDBJ databases">
        <title>Whole genome sequencing of a novel hydrocarbon degrading bacterial strain, PW21 isolated from oil contaminated produced water sample.</title>
        <authorList>
            <person name="Nagkirti P."/>
            <person name="Shaikh A."/>
            <person name="Gowdaman V."/>
            <person name="Engineer A.E."/>
            <person name="Dagar S."/>
            <person name="Dhakephalkar P.K."/>
        </authorList>
    </citation>
    <scope>NUCLEOTIDE SEQUENCE [LARGE SCALE GENOMIC DNA]</scope>
    <source>
        <strain evidence="4 5">PW21</strain>
    </source>
</reference>
<feature type="region of interest" description="Disordered" evidence="1">
    <location>
        <begin position="768"/>
        <end position="787"/>
    </location>
</feature>
<evidence type="ECO:0000313" key="4">
    <source>
        <dbReference type="EMBL" id="PZR55077.1"/>
    </source>
</evidence>
<dbReference type="RefSeq" id="WP_111249441.1">
    <property type="nucleotide sequence ID" value="NZ_QKWH01000001.1"/>
</dbReference>
<keyword evidence="2" id="KW-0472">Membrane</keyword>
<feature type="domain" description="YoaR-like putative peptidoglycan binding" evidence="3">
    <location>
        <begin position="461"/>
        <end position="525"/>
    </location>
</feature>
<dbReference type="InterPro" id="IPR022029">
    <property type="entry name" value="YoaR-like_PG-bd"/>
</dbReference>
<feature type="compositionally biased region" description="Low complexity" evidence="1">
    <location>
        <begin position="89"/>
        <end position="110"/>
    </location>
</feature>
<keyword evidence="2" id="KW-1133">Transmembrane helix</keyword>
<proteinExistence type="predicted"/>
<dbReference type="Pfam" id="PF04294">
    <property type="entry name" value="VanW"/>
    <property type="match status" value="1"/>
</dbReference>
<dbReference type="PANTHER" id="PTHR35788">
    <property type="entry name" value="EXPORTED PROTEIN-RELATED"/>
    <property type="match status" value="1"/>
</dbReference>
<evidence type="ECO:0000256" key="2">
    <source>
        <dbReference type="SAM" id="Phobius"/>
    </source>
</evidence>
<dbReference type="InterPro" id="IPR007391">
    <property type="entry name" value="Vancomycin_resist_VanW"/>
</dbReference>
<feature type="region of interest" description="Disordered" evidence="1">
    <location>
        <begin position="1"/>
        <end position="140"/>
    </location>
</feature>
<evidence type="ECO:0000313" key="5">
    <source>
        <dbReference type="Proteomes" id="UP000248783"/>
    </source>
</evidence>
<keyword evidence="2" id="KW-0812">Transmembrane</keyword>
<feature type="compositionally biased region" description="Low complexity" evidence="1">
    <location>
        <begin position="159"/>
        <end position="168"/>
    </location>
</feature>
<evidence type="ECO:0000259" key="3">
    <source>
        <dbReference type="Pfam" id="PF12229"/>
    </source>
</evidence>
<feature type="transmembrane region" description="Helical" evidence="2">
    <location>
        <begin position="223"/>
        <end position="245"/>
    </location>
</feature>
<feature type="region of interest" description="Disordered" evidence="1">
    <location>
        <begin position="159"/>
        <end position="214"/>
    </location>
</feature>
<dbReference type="AlphaFoldDB" id="A0A2W5WUW9"/>
<accession>A0A2W5WUW9</accession>
<dbReference type="PANTHER" id="PTHR35788:SF1">
    <property type="entry name" value="EXPORTED PROTEIN"/>
    <property type="match status" value="1"/>
</dbReference>
<feature type="compositionally biased region" description="Low complexity" evidence="1">
    <location>
        <begin position="175"/>
        <end position="197"/>
    </location>
</feature>